<dbReference type="SUPFAM" id="SSF48264">
    <property type="entry name" value="Cytochrome P450"/>
    <property type="match status" value="1"/>
</dbReference>
<evidence type="ECO:0000256" key="1">
    <source>
        <dbReference type="ARBA" id="ARBA00001971"/>
    </source>
</evidence>
<keyword evidence="6 10" id="KW-0560">Oxidoreductase</keyword>
<dbReference type="GO" id="GO:0016705">
    <property type="term" value="F:oxidoreductase activity, acting on paired donors, with incorporation or reduction of molecular oxygen"/>
    <property type="evidence" value="ECO:0007669"/>
    <property type="project" value="InterPro"/>
</dbReference>
<evidence type="ECO:0000313" key="13">
    <source>
        <dbReference type="Proteomes" id="UP000092154"/>
    </source>
</evidence>
<organism evidence="12 13">
    <name type="scientific">Rhizopogon vinicolor AM-OR11-026</name>
    <dbReference type="NCBI Taxonomy" id="1314800"/>
    <lineage>
        <taxon>Eukaryota</taxon>
        <taxon>Fungi</taxon>
        <taxon>Dikarya</taxon>
        <taxon>Basidiomycota</taxon>
        <taxon>Agaricomycotina</taxon>
        <taxon>Agaricomycetes</taxon>
        <taxon>Agaricomycetidae</taxon>
        <taxon>Boletales</taxon>
        <taxon>Suillineae</taxon>
        <taxon>Rhizopogonaceae</taxon>
        <taxon>Rhizopogon</taxon>
    </lineage>
</organism>
<name>A0A1B7MQB4_9AGAM</name>
<proteinExistence type="inferred from homology"/>
<evidence type="ECO:0000256" key="3">
    <source>
        <dbReference type="ARBA" id="ARBA00010617"/>
    </source>
</evidence>
<feature type="binding site" description="axial binding residue" evidence="9">
    <location>
        <position position="497"/>
    </location>
    <ligand>
        <name>heme</name>
        <dbReference type="ChEBI" id="CHEBI:30413"/>
    </ligand>
    <ligandPart>
        <name>Fe</name>
        <dbReference type="ChEBI" id="CHEBI:18248"/>
    </ligandPart>
</feature>
<keyword evidence="7 9" id="KW-0408">Iron</keyword>
<evidence type="ECO:0000256" key="10">
    <source>
        <dbReference type="RuleBase" id="RU000461"/>
    </source>
</evidence>
<dbReference type="Proteomes" id="UP000092154">
    <property type="component" value="Unassembled WGS sequence"/>
</dbReference>
<feature type="transmembrane region" description="Helical" evidence="11">
    <location>
        <begin position="263"/>
        <end position="283"/>
    </location>
</feature>
<keyword evidence="11" id="KW-1133">Transmembrane helix</keyword>
<dbReference type="GO" id="GO:0005506">
    <property type="term" value="F:iron ion binding"/>
    <property type="evidence" value="ECO:0007669"/>
    <property type="project" value="InterPro"/>
</dbReference>
<protein>
    <submittedName>
        <fullName evidence="12">Cytochrome P450</fullName>
    </submittedName>
</protein>
<dbReference type="PRINTS" id="PR00463">
    <property type="entry name" value="EP450I"/>
</dbReference>
<accession>A0A1B7MQB4</accession>
<evidence type="ECO:0000256" key="4">
    <source>
        <dbReference type="ARBA" id="ARBA00022617"/>
    </source>
</evidence>
<evidence type="ECO:0000313" key="12">
    <source>
        <dbReference type="EMBL" id="OAX34804.1"/>
    </source>
</evidence>
<dbReference type="InterPro" id="IPR036396">
    <property type="entry name" value="Cyt_P450_sf"/>
</dbReference>
<dbReference type="Pfam" id="PF00067">
    <property type="entry name" value="p450"/>
    <property type="match status" value="1"/>
</dbReference>
<evidence type="ECO:0000256" key="6">
    <source>
        <dbReference type="ARBA" id="ARBA00023002"/>
    </source>
</evidence>
<evidence type="ECO:0000256" key="9">
    <source>
        <dbReference type="PIRSR" id="PIRSR602401-1"/>
    </source>
</evidence>
<feature type="transmembrane region" description="Helical" evidence="11">
    <location>
        <begin position="12"/>
        <end position="30"/>
    </location>
</feature>
<evidence type="ECO:0000256" key="5">
    <source>
        <dbReference type="ARBA" id="ARBA00022723"/>
    </source>
</evidence>
<comment type="pathway">
    <text evidence="2">Secondary metabolite biosynthesis.</text>
</comment>
<dbReference type="Gene3D" id="1.10.630.10">
    <property type="entry name" value="Cytochrome P450"/>
    <property type="match status" value="1"/>
</dbReference>
<dbReference type="GO" id="GO:0004497">
    <property type="term" value="F:monooxygenase activity"/>
    <property type="evidence" value="ECO:0007669"/>
    <property type="project" value="UniProtKB-KW"/>
</dbReference>
<evidence type="ECO:0000256" key="7">
    <source>
        <dbReference type="ARBA" id="ARBA00023004"/>
    </source>
</evidence>
<dbReference type="InterPro" id="IPR017972">
    <property type="entry name" value="Cyt_P450_CS"/>
</dbReference>
<dbReference type="PROSITE" id="PS00086">
    <property type="entry name" value="CYTOCHROME_P450"/>
    <property type="match status" value="1"/>
</dbReference>
<keyword evidence="5 9" id="KW-0479">Metal-binding</keyword>
<dbReference type="InterPro" id="IPR050364">
    <property type="entry name" value="Cytochrome_P450_fung"/>
</dbReference>
<dbReference type="PANTHER" id="PTHR46300">
    <property type="entry name" value="P450, PUTATIVE (EUROFUNG)-RELATED-RELATED"/>
    <property type="match status" value="1"/>
</dbReference>
<dbReference type="OrthoDB" id="2789670at2759"/>
<sequence>MSAEWLFFSSEILNLGSACWLGAFTRWYIINYRTSPTTPLLSTTSLLSVLTAGYITMLDTGAGFYLATSTFVLAALSRCRKYWDNRSHPPLPPGPSSLPIVGSIFSLDDPFRPWLSFNAWKSTYGNIIYTRLLNKPVVVINSEEVAKDLFDLRSSIYSDRLKSVVYEPFGADFGMPFLAYGDRWRVQRRIFHQAFRQAAIHSYHPALLRSAHKMLFSLLQDPTNYASHFQMFPSSFILSTVYDYEPKTKDDHLVHVMQRFLELLIAGLGIGGTMVMETFPFLLRLPTWFPGATFKRAAVECLQASHDVREIPFQDVKERMSTSRVGPCLVADHLNRMNGVEDDVSTTAVNEAACTAFGGASETTVSTLLVFLLAMVLHPEIQAKAQADIDRVVGKDRLPDFDDRVGLPYLDAILRETLRWHPVFPMGIPHSTTTSDIYNGYFIPEGVAVIANTWAMTHNEKKYPSPDEFMPERFIHEDGSLMSDTMPSAFGWGRRVCAGQHLADAALWIAITSFLATSSVHKALDEHGKEIPVIPKFSTGLTIHPEKFPCRIVPRFQHASAERLAQLTGLEQ</sequence>
<dbReference type="InterPro" id="IPR001128">
    <property type="entry name" value="Cyt_P450"/>
</dbReference>
<feature type="transmembrane region" description="Helical" evidence="11">
    <location>
        <begin position="50"/>
        <end position="76"/>
    </location>
</feature>
<dbReference type="InParanoid" id="A0A1B7MQB4"/>
<dbReference type="PRINTS" id="PR00385">
    <property type="entry name" value="P450"/>
</dbReference>
<evidence type="ECO:0000256" key="2">
    <source>
        <dbReference type="ARBA" id="ARBA00005179"/>
    </source>
</evidence>
<dbReference type="PANTHER" id="PTHR46300:SF7">
    <property type="entry name" value="P450, PUTATIVE (EUROFUNG)-RELATED"/>
    <property type="match status" value="1"/>
</dbReference>
<dbReference type="STRING" id="1314800.A0A1B7MQB4"/>
<dbReference type="EMBL" id="KV448566">
    <property type="protein sequence ID" value="OAX34804.1"/>
    <property type="molecule type" value="Genomic_DNA"/>
</dbReference>
<gene>
    <name evidence="12" type="ORF">K503DRAFT_774168</name>
</gene>
<comment type="cofactor">
    <cofactor evidence="1 9">
        <name>heme</name>
        <dbReference type="ChEBI" id="CHEBI:30413"/>
    </cofactor>
</comment>
<dbReference type="InterPro" id="IPR002401">
    <property type="entry name" value="Cyt_P450_E_grp-I"/>
</dbReference>
<keyword evidence="11" id="KW-0472">Membrane</keyword>
<reference evidence="12 13" key="1">
    <citation type="submission" date="2016-06" db="EMBL/GenBank/DDBJ databases">
        <title>Comparative genomics of the ectomycorrhizal sister species Rhizopogon vinicolor and Rhizopogon vesiculosus (Basidiomycota: Boletales) reveals a divergence of the mating type B locus.</title>
        <authorList>
            <consortium name="DOE Joint Genome Institute"/>
            <person name="Mujic A.B."/>
            <person name="Kuo A."/>
            <person name="Tritt A."/>
            <person name="Lipzen A."/>
            <person name="Chen C."/>
            <person name="Johnson J."/>
            <person name="Sharma A."/>
            <person name="Barry K."/>
            <person name="Grigoriev I.V."/>
            <person name="Spatafora J.W."/>
        </authorList>
    </citation>
    <scope>NUCLEOTIDE SEQUENCE [LARGE SCALE GENOMIC DNA]</scope>
    <source>
        <strain evidence="12 13">AM-OR11-026</strain>
    </source>
</reference>
<evidence type="ECO:0000256" key="11">
    <source>
        <dbReference type="SAM" id="Phobius"/>
    </source>
</evidence>
<evidence type="ECO:0000256" key="8">
    <source>
        <dbReference type="ARBA" id="ARBA00023033"/>
    </source>
</evidence>
<keyword evidence="11" id="KW-0812">Transmembrane</keyword>
<dbReference type="CDD" id="cd11065">
    <property type="entry name" value="CYP64-like"/>
    <property type="match status" value="1"/>
</dbReference>
<keyword evidence="13" id="KW-1185">Reference proteome</keyword>
<dbReference type="GO" id="GO:0020037">
    <property type="term" value="F:heme binding"/>
    <property type="evidence" value="ECO:0007669"/>
    <property type="project" value="InterPro"/>
</dbReference>
<keyword evidence="8 10" id="KW-0503">Monooxygenase</keyword>
<dbReference type="AlphaFoldDB" id="A0A1B7MQB4"/>
<keyword evidence="4 9" id="KW-0349">Heme</keyword>
<comment type="similarity">
    <text evidence="3 10">Belongs to the cytochrome P450 family.</text>
</comment>